<keyword evidence="1" id="KW-0472">Membrane</keyword>
<protein>
    <submittedName>
        <fullName evidence="2">Ankyrin-repeat protein B effector</fullName>
    </submittedName>
</protein>
<sequence>MFFQFIVSMNPLHMACLFGHHVGWFLLAHGVVFLFS</sequence>
<reference evidence="2" key="1">
    <citation type="journal article" date="2021" name="Proc. Natl. Acad. Sci. U.S.A.">
        <title>A Catalog of Tens of Thousands of Viruses from Human Metagenomes Reveals Hidden Associations with Chronic Diseases.</title>
        <authorList>
            <person name="Tisza M.J."/>
            <person name="Buck C.B."/>
        </authorList>
    </citation>
    <scope>NUCLEOTIDE SEQUENCE</scope>
    <source>
        <strain evidence="2">Ctz6O13</strain>
    </source>
</reference>
<accession>A0A8S5TK62</accession>
<keyword evidence="1" id="KW-0812">Transmembrane</keyword>
<keyword evidence="1" id="KW-1133">Transmembrane helix</keyword>
<proteinExistence type="predicted"/>
<evidence type="ECO:0000313" key="2">
    <source>
        <dbReference type="EMBL" id="DAF63686.1"/>
    </source>
</evidence>
<name>A0A8S5TK62_9CAUD</name>
<evidence type="ECO:0000256" key="1">
    <source>
        <dbReference type="SAM" id="Phobius"/>
    </source>
</evidence>
<organism evidence="2">
    <name type="scientific">Podoviridae sp. ctz6O13</name>
    <dbReference type="NCBI Taxonomy" id="2827757"/>
    <lineage>
        <taxon>Viruses</taxon>
        <taxon>Duplodnaviria</taxon>
        <taxon>Heunggongvirae</taxon>
        <taxon>Uroviricota</taxon>
        <taxon>Caudoviricetes</taxon>
    </lineage>
</organism>
<dbReference type="EMBL" id="BK032843">
    <property type="protein sequence ID" value="DAF63686.1"/>
    <property type="molecule type" value="Genomic_DNA"/>
</dbReference>
<feature type="transmembrane region" description="Helical" evidence="1">
    <location>
        <begin position="12"/>
        <end position="35"/>
    </location>
</feature>